<dbReference type="GO" id="GO:0004798">
    <property type="term" value="F:dTMP kinase activity"/>
    <property type="evidence" value="ECO:0007669"/>
    <property type="project" value="UniProtKB-EC"/>
</dbReference>
<dbReference type="PANTHER" id="PTHR10344">
    <property type="entry name" value="THYMIDYLATE KINASE"/>
    <property type="match status" value="1"/>
</dbReference>
<evidence type="ECO:0000256" key="6">
    <source>
        <dbReference type="ARBA" id="ARBA00022777"/>
    </source>
</evidence>
<dbReference type="GO" id="GO:0006227">
    <property type="term" value="P:dUDP biosynthetic process"/>
    <property type="evidence" value="ECO:0007669"/>
    <property type="project" value="TreeGrafter"/>
</dbReference>
<dbReference type="GO" id="GO:0006233">
    <property type="term" value="P:dTDP biosynthetic process"/>
    <property type="evidence" value="ECO:0007669"/>
    <property type="project" value="InterPro"/>
</dbReference>
<dbReference type="PROSITE" id="PS01331">
    <property type="entry name" value="THYMIDYLATE_KINASE"/>
    <property type="match status" value="1"/>
</dbReference>
<dbReference type="HAMAP" id="MF_00165">
    <property type="entry name" value="Thymidylate_kinase"/>
    <property type="match status" value="1"/>
</dbReference>
<dbReference type="InterPro" id="IPR027417">
    <property type="entry name" value="P-loop_NTPase"/>
</dbReference>
<dbReference type="CDD" id="cd01672">
    <property type="entry name" value="TMPK"/>
    <property type="match status" value="1"/>
</dbReference>
<dbReference type="Gene3D" id="3.40.50.300">
    <property type="entry name" value="P-loop containing nucleotide triphosphate hydrolases"/>
    <property type="match status" value="1"/>
</dbReference>
<comment type="caution">
    <text evidence="10">The sequence shown here is derived from an EMBL/GenBank/DDBJ whole genome shotgun (WGS) entry which is preliminary data.</text>
</comment>
<keyword evidence="5" id="KW-0547">Nucleotide-binding</keyword>
<dbReference type="AlphaFoldDB" id="A0A0W8F624"/>
<evidence type="ECO:0000313" key="10">
    <source>
        <dbReference type="EMBL" id="KUG16300.1"/>
    </source>
</evidence>
<dbReference type="EC" id="2.7.4.9" evidence="2"/>
<dbReference type="GO" id="GO:0005737">
    <property type="term" value="C:cytoplasm"/>
    <property type="evidence" value="ECO:0007669"/>
    <property type="project" value="TreeGrafter"/>
</dbReference>
<evidence type="ECO:0000256" key="1">
    <source>
        <dbReference type="ARBA" id="ARBA00009776"/>
    </source>
</evidence>
<accession>A0A0W8F624</accession>
<feature type="domain" description="Thymidylate kinase-like" evidence="9">
    <location>
        <begin position="8"/>
        <end position="200"/>
    </location>
</feature>
<keyword evidence="3 10" id="KW-0808">Transferase</keyword>
<evidence type="ECO:0000256" key="3">
    <source>
        <dbReference type="ARBA" id="ARBA00022679"/>
    </source>
</evidence>
<comment type="similarity">
    <text evidence="1">Belongs to the thymidylate kinase family.</text>
</comment>
<organism evidence="10">
    <name type="scientific">hydrocarbon metagenome</name>
    <dbReference type="NCBI Taxonomy" id="938273"/>
    <lineage>
        <taxon>unclassified sequences</taxon>
        <taxon>metagenomes</taxon>
        <taxon>ecological metagenomes</taxon>
    </lineage>
</organism>
<evidence type="ECO:0000259" key="9">
    <source>
        <dbReference type="Pfam" id="PF02223"/>
    </source>
</evidence>
<dbReference type="InterPro" id="IPR018094">
    <property type="entry name" value="Thymidylate_kinase"/>
</dbReference>
<evidence type="ECO:0000256" key="8">
    <source>
        <dbReference type="ARBA" id="ARBA00048743"/>
    </source>
</evidence>
<dbReference type="GO" id="GO:0005524">
    <property type="term" value="F:ATP binding"/>
    <property type="evidence" value="ECO:0007669"/>
    <property type="project" value="UniProtKB-KW"/>
</dbReference>
<dbReference type="GO" id="GO:0006235">
    <property type="term" value="P:dTTP biosynthetic process"/>
    <property type="evidence" value="ECO:0007669"/>
    <property type="project" value="TreeGrafter"/>
</dbReference>
<dbReference type="InterPro" id="IPR039430">
    <property type="entry name" value="Thymidylate_kin-like_dom"/>
</dbReference>
<keyword evidence="6 10" id="KW-0418">Kinase</keyword>
<gene>
    <name evidence="10" type="ORF">ASZ90_013972</name>
</gene>
<evidence type="ECO:0000256" key="4">
    <source>
        <dbReference type="ARBA" id="ARBA00022727"/>
    </source>
</evidence>
<name>A0A0W8F624_9ZZZZ</name>
<dbReference type="Pfam" id="PF02223">
    <property type="entry name" value="Thymidylate_kin"/>
    <property type="match status" value="1"/>
</dbReference>
<dbReference type="SUPFAM" id="SSF52540">
    <property type="entry name" value="P-loop containing nucleoside triphosphate hydrolases"/>
    <property type="match status" value="1"/>
</dbReference>
<protein>
    <recommendedName>
        <fullName evidence="2">dTMP kinase</fullName>
        <ecNumber evidence="2">2.7.4.9</ecNumber>
    </recommendedName>
</protein>
<sequence>MKGLLITLEGIDGSGKSTAIRHIAAKLKELVPERTLLITAEPSNSAAGRILRSEILRESTGELSFAEHMEELFLFMADHARHLADTIIPSLEAGAIVLCDRYADSTAAYQGVTLKGIVPDPLVWIREIYRPWNLRPDRTLLFLLDPQLSVQRISSRSGREKFERQEFLRQVDGNFRRLASLEPERFVIIDASLDEDAVAESAVSSILEMLT</sequence>
<keyword evidence="4" id="KW-0545">Nucleotide biosynthesis</keyword>
<comment type="catalytic activity">
    <reaction evidence="8">
        <text>dTMP + ATP = dTDP + ADP</text>
        <dbReference type="Rhea" id="RHEA:13517"/>
        <dbReference type="ChEBI" id="CHEBI:30616"/>
        <dbReference type="ChEBI" id="CHEBI:58369"/>
        <dbReference type="ChEBI" id="CHEBI:63528"/>
        <dbReference type="ChEBI" id="CHEBI:456216"/>
        <dbReference type="EC" id="2.7.4.9"/>
    </reaction>
</comment>
<dbReference type="EMBL" id="LNQE01001503">
    <property type="protein sequence ID" value="KUG16300.1"/>
    <property type="molecule type" value="Genomic_DNA"/>
</dbReference>
<reference evidence="10" key="1">
    <citation type="journal article" date="2015" name="Proc. Natl. Acad. Sci. U.S.A.">
        <title>Networks of energetic and metabolic interactions define dynamics in microbial communities.</title>
        <authorList>
            <person name="Embree M."/>
            <person name="Liu J.K."/>
            <person name="Al-Bassam M.M."/>
            <person name="Zengler K."/>
        </authorList>
    </citation>
    <scope>NUCLEOTIDE SEQUENCE</scope>
</reference>
<evidence type="ECO:0000256" key="7">
    <source>
        <dbReference type="ARBA" id="ARBA00022840"/>
    </source>
</evidence>
<evidence type="ECO:0000256" key="5">
    <source>
        <dbReference type="ARBA" id="ARBA00022741"/>
    </source>
</evidence>
<proteinExistence type="inferred from homology"/>
<dbReference type="NCBIfam" id="TIGR00041">
    <property type="entry name" value="DTMP_kinase"/>
    <property type="match status" value="1"/>
</dbReference>
<evidence type="ECO:0000256" key="2">
    <source>
        <dbReference type="ARBA" id="ARBA00012980"/>
    </source>
</evidence>
<dbReference type="PANTHER" id="PTHR10344:SF4">
    <property type="entry name" value="UMP-CMP KINASE 2, MITOCHONDRIAL"/>
    <property type="match status" value="1"/>
</dbReference>
<dbReference type="InterPro" id="IPR018095">
    <property type="entry name" value="Thymidylate_kin_CS"/>
</dbReference>
<keyword evidence="7" id="KW-0067">ATP-binding</keyword>